<accession>A0ABV8AAH3</accession>
<comment type="caution">
    <text evidence="5">The sequence shown here is derived from an EMBL/GenBank/DDBJ whole genome shotgun (WGS) entry which is preliminary data.</text>
</comment>
<dbReference type="Pfam" id="PF00535">
    <property type="entry name" value="Glycos_transf_2"/>
    <property type="match status" value="1"/>
</dbReference>
<protein>
    <submittedName>
        <fullName evidence="5">Glycosyltransferase</fullName>
        <ecNumber evidence="5">2.4.-.-</ecNumber>
    </submittedName>
</protein>
<keyword evidence="2 5" id="KW-0328">Glycosyltransferase</keyword>
<keyword evidence="6" id="KW-1185">Reference proteome</keyword>
<evidence type="ECO:0000313" key="5">
    <source>
        <dbReference type="EMBL" id="MFC3862723.1"/>
    </source>
</evidence>
<name>A0ABV8AAH3_9DEIO</name>
<dbReference type="Gene3D" id="3.90.550.10">
    <property type="entry name" value="Spore Coat Polysaccharide Biosynthesis Protein SpsA, Chain A"/>
    <property type="match status" value="1"/>
</dbReference>
<dbReference type="EMBL" id="JBHRZF010000212">
    <property type="protein sequence ID" value="MFC3862723.1"/>
    <property type="molecule type" value="Genomic_DNA"/>
</dbReference>
<dbReference type="SUPFAM" id="SSF53448">
    <property type="entry name" value="Nucleotide-diphospho-sugar transferases"/>
    <property type="match status" value="1"/>
</dbReference>
<reference evidence="6" key="1">
    <citation type="journal article" date="2019" name="Int. J. Syst. Evol. Microbiol.">
        <title>The Global Catalogue of Microorganisms (GCM) 10K type strain sequencing project: providing services to taxonomists for standard genome sequencing and annotation.</title>
        <authorList>
            <consortium name="The Broad Institute Genomics Platform"/>
            <consortium name="The Broad Institute Genome Sequencing Center for Infectious Disease"/>
            <person name="Wu L."/>
            <person name="Ma J."/>
        </authorList>
    </citation>
    <scope>NUCLEOTIDE SEQUENCE [LARGE SCALE GENOMIC DNA]</scope>
    <source>
        <strain evidence="6">CCTCC AB 2013263</strain>
    </source>
</reference>
<dbReference type="InterPro" id="IPR050834">
    <property type="entry name" value="Glycosyltransf_2"/>
</dbReference>
<evidence type="ECO:0000313" key="6">
    <source>
        <dbReference type="Proteomes" id="UP001595748"/>
    </source>
</evidence>
<proteinExistence type="inferred from homology"/>
<keyword evidence="3 5" id="KW-0808">Transferase</keyword>
<dbReference type="Proteomes" id="UP001595748">
    <property type="component" value="Unassembled WGS sequence"/>
</dbReference>
<evidence type="ECO:0000256" key="2">
    <source>
        <dbReference type="ARBA" id="ARBA00022676"/>
    </source>
</evidence>
<evidence type="ECO:0000259" key="4">
    <source>
        <dbReference type="Pfam" id="PF00535"/>
    </source>
</evidence>
<evidence type="ECO:0000256" key="1">
    <source>
        <dbReference type="ARBA" id="ARBA00006739"/>
    </source>
</evidence>
<dbReference type="InterPro" id="IPR029044">
    <property type="entry name" value="Nucleotide-diphossugar_trans"/>
</dbReference>
<dbReference type="PANTHER" id="PTHR43685">
    <property type="entry name" value="GLYCOSYLTRANSFERASE"/>
    <property type="match status" value="1"/>
</dbReference>
<sequence length="295" mass="33520">MKSEPLITVAIPVFNGEQYIEMAVVSVLNQTYGNLEILLLDDGSTDRSLEIIKQFHDSRIRVISDGKNQGLTYRLNETVRMARGEVYARMDADDLMVNTRLERQLEYLLNHPECDVVGSVAYVIDGGNKLTGIRGGNPFMEQGFTSILRRGGFMHPTVTGRTAWFRAHPYDTDAERCEDIELWLRTADESHFAQIEEPLLFYREVGNQSAKVEKTSAGYRKILKGMSRTVKPQYRPLVKKQLRQAHVKIWVRRAAHKFGLEKQIVAARSQRLTENQRQAGEAALQQALLGSNRGL</sequence>
<dbReference type="RefSeq" id="WP_380080663.1">
    <property type="nucleotide sequence ID" value="NZ_JBHRZF010000212.1"/>
</dbReference>
<organism evidence="5 6">
    <name type="scientific">Deinococcus antarcticus</name>
    <dbReference type="NCBI Taxonomy" id="1298767"/>
    <lineage>
        <taxon>Bacteria</taxon>
        <taxon>Thermotogati</taxon>
        <taxon>Deinococcota</taxon>
        <taxon>Deinococci</taxon>
        <taxon>Deinococcales</taxon>
        <taxon>Deinococcaceae</taxon>
        <taxon>Deinococcus</taxon>
    </lineage>
</organism>
<dbReference type="InterPro" id="IPR001173">
    <property type="entry name" value="Glyco_trans_2-like"/>
</dbReference>
<dbReference type="GO" id="GO:0016757">
    <property type="term" value="F:glycosyltransferase activity"/>
    <property type="evidence" value="ECO:0007669"/>
    <property type="project" value="UniProtKB-KW"/>
</dbReference>
<comment type="similarity">
    <text evidence="1">Belongs to the glycosyltransferase 2 family.</text>
</comment>
<feature type="domain" description="Glycosyltransferase 2-like" evidence="4">
    <location>
        <begin position="8"/>
        <end position="160"/>
    </location>
</feature>
<dbReference type="EC" id="2.4.-.-" evidence="5"/>
<evidence type="ECO:0000256" key="3">
    <source>
        <dbReference type="ARBA" id="ARBA00022679"/>
    </source>
</evidence>
<dbReference type="PANTHER" id="PTHR43685:SF5">
    <property type="entry name" value="GLYCOSYLTRANSFERASE EPSE-RELATED"/>
    <property type="match status" value="1"/>
</dbReference>
<gene>
    <name evidence="5" type="ORF">ACFOPQ_18310</name>
</gene>